<keyword evidence="1" id="KW-0732">Signal</keyword>
<dbReference type="EMBL" id="JAHMHS010000030">
    <property type="protein sequence ID" value="KAK1726734.1"/>
    <property type="molecule type" value="Genomic_DNA"/>
</dbReference>
<keyword evidence="3" id="KW-1185">Reference proteome</keyword>
<evidence type="ECO:0000256" key="1">
    <source>
        <dbReference type="SAM" id="SignalP"/>
    </source>
</evidence>
<organism evidence="2 3">
    <name type="scientific">Glomerella acutata</name>
    <name type="common">Colletotrichum acutatum</name>
    <dbReference type="NCBI Taxonomy" id="27357"/>
    <lineage>
        <taxon>Eukaryota</taxon>
        <taxon>Fungi</taxon>
        <taxon>Dikarya</taxon>
        <taxon>Ascomycota</taxon>
        <taxon>Pezizomycotina</taxon>
        <taxon>Sordariomycetes</taxon>
        <taxon>Hypocreomycetidae</taxon>
        <taxon>Glomerellales</taxon>
        <taxon>Glomerellaceae</taxon>
        <taxon>Colletotrichum</taxon>
        <taxon>Colletotrichum acutatum species complex</taxon>
    </lineage>
</organism>
<feature type="chain" id="PRO_5042226613" description="Secreted protein" evidence="1">
    <location>
        <begin position="29"/>
        <end position="129"/>
    </location>
</feature>
<gene>
    <name evidence="2" type="ORF">BDZ83DRAFT_252812</name>
</gene>
<sequence>MLCPTHTQHWHRPLLVLLWSCSLRILAAYDSLSQVTNLAPPSVHRLLSVRLCKRKSGQQTNAQSGAVPCICHLTPPKPDIPRRLVSSSLIHRLCADVQTPQCSALQTSTKLEYAELSSYQLSSGPSLGR</sequence>
<reference evidence="2" key="1">
    <citation type="submission" date="2021-12" db="EMBL/GenBank/DDBJ databases">
        <title>Comparative genomics, transcriptomics and evolutionary studies reveal genomic signatures of adaptation to plant cell wall in hemibiotrophic fungi.</title>
        <authorList>
            <consortium name="DOE Joint Genome Institute"/>
            <person name="Baroncelli R."/>
            <person name="Diaz J.F."/>
            <person name="Benocci T."/>
            <person name="Peng M."/>
            <person name="Battaglia E."/>
            <person name="Haridas S."/>
            <person name="Andreopoulos W."/>
            <person name="Labutti K."/>
            <person name="Pangilinan J."/>
            <person name="Floch G.L."/>
            <person name="Makela M.R."/>
            <person name="Henrissat B."/>
            <person name="Grigoriev I.V."/>
            <person name="Crouch J.A."/>
            <person name="De Vries R.P."/>
            <person name="Sukno S.A."/>
            <person name="Thon M.R."/>
        </authorList>
    </citation>
    <scope>NUCLEOTIDE SEQUENCE</scope>
    <source>
        <strain evidence="2">CBS 112980</strain>
    </source>
</reference>
<dbReference type="AlphaFoldDB" id="A0AAD8XG65"/>
<dbReference type="RefSeq" id="XP_060366789.1">
    <property type="nucleotide sequence ID" value="XM_060501940.1"/>
</dbReference>
<proteinExistence type="predicted"/>
<evidence type="ECO:0000313" key="3">
    <source>
        <dbReference type="Proteomes" id="UP001244207"/>
    </source>
</evidence>
<protein>
    <recommendedName>
        <fullName evidence="4">Secreted protein</fullName>
    </recommendedName>
</protein>
<comment type="caution">
    <text evidence="2">The sequence shown here is derived from an EMBL/GenBank/DDBJ whole genome shotgun (WGS) entry which is preliminary data.</text>
</comment>
<accession>A0AAD8XG65</accession>
<dbReference type="GeneID" id="85385839"/>
<evidence type="ECO:0000313" key="2">
    <source>
        <dbReference type="EMBL" id="KAK1726734.1"/>
    </source>
</evidence>
<dbReference type="Proteomes" id="UP001244207">
    <property type="component" value="Unassembled WGS sequence"/>
</dbReference>
<name>A0AAD8XG65_GLOAC</name>
<evidence type="ECO:0008006" key="4">
    <source>
        <dbReference type="Google" id="ProtNLM"/>
    </source>
</evidence>
<feature type="signal peptide" evidence="1">
    <location>
        <begin position="1"/>
        <end position="28"/>
    </location>
</feature>